<protein>
    <submittedName>
        <fullName evidence="2">Uncharacterized protein</fullName>
    </submittedName>
</protein>
<reference evidence="2 3" key="1">
    <citation type="submission" date="2018-06" db="EMBL/GenBank/DDBJ databases">
        <authorList>
            <consortium name="Pathogen Informatics"/>
            <person name="Doyle S."/>
        </authorList>
    </citation>
    <scope>NUCLEOTIDE SEQUENCE [LARGE SCALE GENOMIC DNA]</scope>
    <source>
        <strain evidence="2 3">NCTC11661</strain>
    </source>
</reference>
<dbReference type="Proteomes" id="UP000255515">
    <property type="component" value="Unassembled WGS sequence"/>
</dbReference>
<feature type="transmembrane region" description="Helical" evidence="1">
    <location>
        <begin position="6"/>
        <end position="30"/>
    </location>
</feature>
<gene>
    <name evidence="2" type="ORF">NCTC11661_00655</name>
</gene>
<evidence type="ECO:0000313" key="2">
    <source>
        <dbReference type="EMBL" id="SSZ46992.1"/>
    </source>
</evidence>
<evidence type="ECO:0000313" key="3">
    <source>
        <dbReference type="Proteomes" id="UP000255515"/>
    </source>
</evidence>
<dbReference type="AlphaFoldDB" id="A0A376BZB3"/>
<sequence>MDMEGLVSDFILIFIFIILPIIFGWALYYVPKIFGDKGIGKILSFSYFILLISFILYLKYEDLFFYENNVKEFLAEQDIILKEDFRILKNESHSSIGDYYHTFTLSISSGDQQRIIQQIKSSENYKTQKDSVNYFIYLNRLDKKIIQNYETNNSYVREYLQSNGKGYTPTFRRISIQKTKNELVFEDIDE</sequence>
<keyword evidence="1" id="KW-0472">Membrane</keyword>
<name>A0A376BZB3_9FLAO</name>
<proteinExistence type="predicted"/>
<dbReference type="EMBL" id="UFTJ01000001">
    <property type="protein sequence ID" value="SSZ46992.1"/>
    <property type="molecule type" value="Genomic_DNA"/>
</dbReference>
<feature type="transmembrane region" description="Helical" evidence="1">
    <location>
        <begin position="42"/>
        <end position="60"/>
    </location>
</feature>
<organism evidence="2 3">
    <name type="scientific">Bergeyella zoohelcum</name>
    <dbReference type="NCBI Taxonomy" id="1015"/>
    <lineage>
        <taxon>Bacteria</taxon>
        <taxon>Pseudomonadati</taxon>
        <taxon>Bacteroidota</taxon>
        <taxon>Flavobacteriia</taxon>
        <taxon>Flavobacteriales</taxon>
        <taxon>Weeksellaceae</taxon>
        <taxon>Bergeyella</taxon>
    </lineage>
</organism>
<evidence type="ECO:0000256" key="1">
    <source>
        <dbReference type="SAM" id="Phobius"/>
    </source>
</evidence>
<accession>A0A376BZB3</accession>
<keyword evidence="1" id="KW-1133">Transmembrane helix</keyword>
<keyword evidence="1" id="KW-0812">Transmembrane</keyword>